<keyword evidence="3 6" id="KW-0812">Transmembrane</keyword>
<sequence length="331" mass="35993">MKKKWLLIICAILFFIFPFIIHNNYFVHIMIMAGINVILVLSLNLISGFVGQISLGHAAFFGIGAYASALLALRGVPVWLSMAASIPVAAVFGVLVGYPVLRLRGHFFAIATLGFGEIVHLVLNNWIDLTHGPMGLSGIPRPEKIFVLDFSSKIHYYIMILFFVIVTIYFSQRLINSKVGRALVAIRTDEVTATAMGVDVTYYKMLAFTWSAALAGFAGANYAHFVLFLSPETFKLAGSINILLMLLIGGIGSISGAVIGGLFITVLSEYLRAFAEYQMFIYGVLIVVVVVFAPKGLSGLIVDVARKVNLTGAKKDHKEGAKTHEPANTAD</sequence>
<keyword evidence="2" id="KW-1003">Cell membrane</keyword>
<reference evidence="7 8" key="1">
    <citation type="submission" date="2023-04" db="EMBL/GenBank/DDBJ databases">
        <authorList>
            <person name="Hsu D."/>
        </authorList>
    </citation>
    <scope>NUCLEOTIDE SEQUENCE [LARGE SCALE GENOMIC DNA]</scope>
    <source>
        <strain evidence="7 8">MK1</strain>
    </source>
</reference>
<feature type="transmembrane region" description="Helical" evidence="6">
    <location>
        <begin position="206"/>
        <end position="230"/>
    </location>
</feature>
<feature type="transmembrane region" description="Helical" evidence="6">
    <location>
        <begin position="27"/>
        <end position="46"/>
    </location>
</feature>
<accession>A0AAU0URR7</accession>
<dbReference type="Proteomes" id="UP001329915">
    <property type="component" value="Chromosome"/>
</dbReference>
<comment type="subcellular location">
    <subcellularLocation>
        <location evidence="1">Cell membrane</location>
        <topology evidence="1">Multi-pass membrane protein</topology>
    </subcellularLocation>
</comment>
<proteinExistence type="predicted"/>
<evidence type="ECO:0000313" key="8">
    <source>
        <dbReference type="Proteomes" id="UP001329915"/>
    </source>
</evidence>
<dbReference type="PANTHER" id="PTHR30482">
    <property type="entry name" value="HIGH-AFFINITY BRANCHED-CHAIN AMINO ACID TRANSPORT SYSTEM PERMEASE"/>
    <property type="match status" value="1"/>
</dbReference>
<evidence type="ECO:0000256" key="5">
    <source>
        <dbReference type="ARBA" id="ARBA00023136"/>
    </source>
</evidence>
<dbReference type="InterPro" id="IPR043428">
    <property type="entry name" value="LivM-like"/>
</dbReference>
<feature type="transmembrane region" description="Helical" evidence="6">
    <location>
        <begin position="5"/>
        <end position="21"/>
    </location>
</feature>
<dbReference type="AlphaFoldDB" id="A0AAU0URR7"/>
<evidence type="ECO:0000256" key="2">
    <source>
        <dbReference type="ARBA" id="ARBA00022475"/>
    </source>
</evidence>
<keyword evidence="8" id="KW-1185">Reference proteome</keyword>
<dbReference type="EMBL" id="CP121694">
    <property type="protein sequence ID" value="WRO22897.1"/>
    <property type="molecule type" value="Genomic_DNA"/>
</dbReference>
<evidence type="ECO:0000256" key="4">
    <source>
        <dbReference type="ARBA" id="ARBA00022989"/>
    </source>
</evidence>
<dbReference type="RefSeq" id="WP_366922294.1">
    <property type="nucleotide sequence ID" value="NZ_CP121694.1"/>
</dbReference>
<dbReference type="KEGG" id="dbc:MFMK1_002741"/>
<feature type="transmembrane region" description="Helical" evidence="6">
    <location>
        <begin position="242"/>
        <end position="267"/>
    </location>
</feature>
<gene>
    <name evidence="7" type="ORF">MFMK1_002741</name>
</gene>
<evidence type="ECO:0000256" key="1">
    <source>
        <dbReference type="ARBA" id="ARBA00004651"/>
    </source>
</evidence>
<dbReference type="CDD" id="cd06581">
    <property type="entry name" value="TM_PBP1_LivM_like"/>
    <property type="match status" value="1"/>
</dbReference>
<dbReference type="GO" id="GO:0005886">
    <property type="term" value="C:plasma membrane"/>
    <property type="evidence" value="ECO:0007669"/>
    <property type="project" value="UniProtKB-SubCell"/>
</dbReference>
<name>A0AAU0URR7_9FIRM</name>
<feature type="transmembrane region" description="Helical" evidence="6">
    <location>
        <begin position="79"/>
        <end position="100"/>
    </location>
</feature>
<feature type="transmembrane region" description="Helical" evidence="6">
    <location>
        <begin position="154"/>
        <end position="171"/>
    </location>
</feature>
<dbReference type="PANTHER" id="PTHR30482:SF10">
    <property type="entry name" value="HIGH-AFFINITY BRANCHED-CHAIN AMINO ACID TRANSPORT PROTEIN BRAE"/>
    <property type="match status" value="1"/>
</dbReference>
<keyword evidence="4 6" id="KW-1133">Transmembrane helix</keyword>
<protein>
    <submittedName>
        <fullName evidence="7">Branched-chain amino acid ABC transporter permease</fullName>
    </submittedName>
</protein>
<evidence type="ECO:0000256" key="6">
    <source>
        <dbReference type="SAM" id="Phobius"/>
    </source>
</evidence>
<evidence type="ECO:0000256" key="3">
    <source>
        <dbReference type="ARBA" id="ARBA00022692"/>
    </source>
</evidence>
<evidence type="ECO:0000313" key="7">
    <source>
        <dbReference type="EMBL" id="WRO22897.1"/>
    </source>
</evidence>
<dbReference type="Pfam" id="PF02653">
    <property type="entry name" value="BPD_transp_2"/>
    <property type="match status" value="1"/>
</dbReference>
<feature type="transmembrane region" description="Helical" evidence="6">
    <location>
        <begin position="279"/>
        <end position="302"/>
    </location>
</feature>
<organism evidence="7 8">
    <name type="scientific">Metallumcola ferriviriculae</name>
    <dbReference type="NCBI Taxonomy" id="3039180"/>
    <lineage>
        <taxon>Bacteria</taxon>
        <taxon>Bacillati</taxon>
        <taxon>Bacillota</taxon>
        <taxon>Clostridia</taxon>
        <taxon>Neomoorellales</taxon>
        <taxon>Desulfitibacteraceae</taxon>
        <taxon>Metallumcola</taxon>
    </lineage>
</organism>
<feature type="transmembrane region" description="Helical" evidence="6">
    <location>
        <begin position="107"/>
        <end position="127"/>
    </location>
</feature>
<dbReference type="GO" id="GO:0015658">
    <property type="term" value="F:branched-chain amino acid transmembrane transporter activity"/>
    <property type="evidence" value="ECO:0007669"/>
    <property type="project" value="InterPro"/>
</dbReference>
<keyword evidence="5 6" id="KW-0472">Membrane</keyword>
<dbReference type="InterPro" id="IPR001851">
    <property type="entry name" value="ABC_transp_permease"/>
</dbReference>